<dbReference type="InterPro" id="IPR013000">
    <property type="entry name" value="Ribosomal_uL4_euk/arc_CS"/>
</dbReference>
<comment type="similarity">
    <text evidence="1">Belongs to the universal ribosomal protein uL4 family.</text>
</comment>
<dbReference type="PANTHER" id="PTHR19431">
    <property type="entry name" value="60S RIBOSOMAL PROTEIN L4"/>
    <property type="match status" value="1"/>
</dbReference>
<dbReference type="GO" id="GO:0005840">
    <property type="term" value="C:ribosome"/>
    <property type="evidence" value="ECO:0007669"/>
    <property type="project" value="UniProtKB-KW"/>
</dbReference>
<evidence type="ECO:0000256" key="1">
    <source>
        <dbReference type="ARBA" id="ARBA00010528"/>
    </source>
</evidence>
<dbReference type="PROSITE" id="PS00939">
    <property type="entry name" value="RIBOSOMAL_L1E"/>
    <property type="match status" value="1"/>
</dbReference>
<dbReference type="InterPro" id="IPR002136">
    <property type="entry name" value="Ribosomal_uL4"/>
</dbReference>
<dbReference type="Pfam" id="PF14374">
    <property type="entry name" value="Ribos_L4_asso_C"/>
    <property type="match status" value="1"/>
</dbReference>
<evidence type="ECO:0000256" key="3">
    <source>
        <dbReference type="ARBA" id="ARBA00023274"/>
    </source>
</evidence>
<dbReference type="AlphaFoldDB" id="A0A7S1GBQ5"/>
<accession>A0A7S1GBQ5</accession>
<keyword evidence="2" id="KW-0689">Ribosomal protein</keyword>
<dbReference type="SUPFAM" id="SSF52166">
    <property type="entry name" value="Ribosomal protein L4"/>
    <property type="match status" value="1"/>
</dbReference>
<protein>
    <recommendedName>
        <fullName evidence="4">Large ribosomal subunit protein uL4 C-terminal domain-containing protein</fullName>
    </recommendedName>
</protein>
<dbReference type="InterPro" id="IPR045240">
    <property type="entry name" value="Ribosomal_uL4_euk/arch"/>
</dbReference>
<dbReference type="FunFam" id="3.40.1370.10:FF:000002">
    <property type="entry name" value="60S ribosomal protein L4"/>
    <property type="match status" value="1"/>
</dbReference>
<dbReference type="GO" id="GO:0003735">
    <property type="term" value="F:structural constituent of ribosome"/>
    <property type="evidence" value="ECO:0007669"/>
    <property type="project" value="InterPro"/>
</dbReference>
<evidence type="ECO:0000256" key="2">
    <source>
        <dbReference type="ARBA" id="ARBA00022980"/>
    </source>
</evidence>
<sequence>MAAATASARPVVTVYDGTSDSSAVAGSAPLPAVFTTPIRRDVVHDVHRDLAKNARQAFAVSKDAGHQTAALSWGTGRAVARIPRVPGGGTHRSGQAAFGNMCRGGHMFAPTRTWRKWHRHVNQQQRRYATASALAASAVPALVMARGHAIDEVDEIPLVLANIEDATKTAKAEAVLNAYGAGADVDRCRDSRKVRPGKGKMRNRRYVMRTGPLVIHAGGTAPRAFRNLPGVDTAHVDRLNLLQLAPGGHLGRFIVWTQEAFNKLDDIFGTHDSKSAVKGGFQLPRAAMTNADIGRIVNSTEVQSVVRPAKDVKKYGAHKKNPLRNKNAMAKLNPYYAVMRKTEQRVQAAKQASRTARNAKAAARRSQSKAFYAKLLADE</sequence>
<dbReference type="GO" id="GO:1990904">
    <property type="term" value="C:ribonucleoprotein complex"/>
    <property type="evidence" value="ECO:0007669"/>
    <property type="project" value="UniProtKB-KW"/>
</dbReference>
<evidence type="ECO:0000313" key="5">
    <source>
        <dbReference type="EMBL" id="CAD8920091.1"/>
    </source>
</evidence>
<proteinExistence type="inferred from homology"/>
<keyword evidence="3" id="KW-0687">Ribonucleoprotein</keyword>
<gene>
    <name evidence="5" type="ORF">BSP0115_LOCUS13353</name>
</gene>
<organism evidence="5">
    <name type="scientific">Bicosoecida sp. CB-2014</name>
    <dbReference type="NCBI Taxonomy" id="1486930"/>
    <lineage>
        <taxon>Eukaryota</taxon>
        <taxon>Sar</taxon>
        <taxon>Stramenopiles</taxon>
        <taxon>Bigyra</taxon>
        <taxon>Opalozoa</taxon>
        <taxon>Bicosoecida</taxon>
    </lineage>
</organism>
<reference evidence="5" key="1">
    <citation type="submission" date="2021-01" db="EMBL/GenBank/DDBJ databases">
        <authorList>
            <person name="Corre E."/>
            <person name="Pelletier E."/>
            <person name="Niang G."/>
            <person name="Scheremetjew M."/>
            <person name="Finn R."/>
            <person name="Kale V."/>
            <person name="Holt S."/>
            <person name="Cochrane G."/>
            <person name="Meng A."/>
            <person name="Brown T."/>
            <person name="Cohen L."/>
        </authorList>
    </citation>
    <scope>NUCLEOTIDE SEQUENCE</scope>
    <source>
        <strain evidence="5">Ms1</strain>
    </source>
</reference>
<dbReference type="GO" id="GO:0006412">
    <property type="term" value="P:translation"/>
    <property type="evidence" value="ECO:0007669"/>
    <property type="project" value="InterPro"/>
</dbReference>
<dbReference type="EMBL" id="HBFS01019912">
    <property type="protein sequence ID" value="CAD8920091.1"/>
    <property type="molecule type" value="Transcribed_RNA"/>
</dbReference>
<dbReference type="InterPro" id="IPR025755">
    <property type="entry name" value="Ribos_uL4_C_dom"/>
</dbReference>
<name>A0A7S1GBQ5_9STRA</name>
<dbReference type="InterPro" id="IPR023574">
    <property type="entry name" value="Ribosomal_uL4_dom_sf"/>
</dbReference>
<dbReference type="Gene3D" id="3.40.1370.10">
    <property type="match status" value="1"/>
</dbReference>
<dbReference type="Pfam" id="PF00573">
    <property type="entry name" value="Ribosomal_L4"/>
    <property type="match status" value="1"/>
</dbReference>
<evidence type="ECO:0000259" key="4">
    <source>
        <dbReference type="Pfam" id="PF14374"/>
    </source>
</evidence>
<feature type="domain" description="Large ribosomal subunit protein uL4 C-terminal" evidence="4">
    <location>
        <begin position="280"/>
        <end position="352"/>
    </location>
</feature>